<dbReference type="Proteomes" id="UP000030302">
    <property type="component" value="Chromosome"/>
</dbReference>
<dbReference type="Pfam" id="PF13350">
    <property type="entry name" value="Y_phosphatase3"/>
    <property type="match status" value="1"/>
</dbReference>
<evidence type="ECO:0000313" key="2">
    <source>
        <dbReference type="Proteomes" id="UP000030302"/>
    </source>
</evidence>
<dbReference type="AlphaFoldDB" id="A0A0A1FFQ3"/>
<dbReference type="GO" id="GO:0004725">
    <property type="term" value="F:protein tyrosine phosphatase activity"/>
    <property type="evidence" value="ECO:0007669"/>
    <property type="project" value="UniProtKB-EC"/>
</dbReference>
<dbReference type="SUPFAM" id="SSF52799">
    <property type="entry name" value="(Phosphotyrosine protein) phosphatases II"/>
    <property type="match status" value="1"/>
</dbReference>
<dbReference type="EMBL" id="CP009962">
    <property type="protein sequence ID" value="AIY43336.1"/>
    <property type="molecule type" value="Genomic_DNA"/>
</dbReference>
<keyword evidence="1" id="KW-0378">Hydrolase</keyword>
<gene>
    <name evidence="1" type="ORF">LT85_4178</name>
</gene>
<dbReference type="RefSeq" id="WP_253273588.1">
    <property type="nucleotide sequence ID" value="NZ_CP009962.1"/>
</dbReference>
<organism evidence="1 2">
    <name type="scientific">Collimonas arenae</name>
    <dbReference type="NCBI Taxonomy" id="279058"/>
    <lineage>
        <taxon>Bacteria</taxon>
        <taxon>Pseudomonadati</taxon>
        <taxon>Pseudomonadota</taxon>
        <taxon>Betaproteobacteria</taxon>
        <taxon>Burkholderiales</taxon>
        <taxon>Oxalobacteraceae</taxon>
        <taxon>Collimonas</taxon>
    </lineage>
</organism>
<dbReference type="STRING" id="279058.LT85_4178"/>
<dbReference type="InterPro" id="IPR026893">
    <property type="entry name" value="Tyr/Ser_Pase_IphP-type"/>
</dbReference>
<accession>A0A0A1FFQ3</accession>
<dbReference type="InterPro" id="IPR029021">
    <property type="entry name" value="Prot-tyrosine_phosphatase-like"/>
</dbReference>
<name>A0A0A1FFQ3_9BURK</name>
<dbReference type="EC" id="3.1.3.48" evidence="1"/>
<evidence type="ECO:0000313" key="1">
    <source>
        <dbReference type="EMBL" id="AIY43336.1"/>
    </source>
</evidence>
<sequence>MTYVTPQAPEHGAISFDAIQNTRDLGGYVAAGGRKIQAGRLLRGANPGLASAEDIVKLKSYRLDVVVDFRSEAEKHAAEATFASSFNWVADPVMVGNLSQEALLPLLKNGSPAHSRQFMLDFYRAFPVDYQSQFGGFLRLAEQNKTMLYHCTAGKDRTGFASALLLSALGVARPAIIANYLESNRYNAGANAKILAQIFKADLSPEIIAPLLSVEAAYIEASLEVIDEQFGGMAHYLRQVLDVDVETIRGNYLV</sequence>
<reference evidence="2" key="1">
    <citation type="journal article" date="2014" name="Soil Biol. Biochem.">
        <title>Structure and function of bacterial communities in ageing soils: Insights from the Mendocino ecological staircase.</title>
        <authorList>
            <person name="Uroz S."/>
            <person name="Tech J.J."/>
            <person name="Sawaya N.A."/>
            <person name="Frey-Klett P."/>
            <person name="Leveau J.H.J."/>
        </authorList>
    </citation>
    <scope>NUCLEOTIDE SEQUENCE [LARGE SCALE GENOMIC DNA]</scope>
    <source>
        <strain evidence="2">Cal35</strain>
    </source>
</reference>
<keyword evidence="2" id="KW-1185">Reference proteome</keyword>
<dbReference type="KEGG" id="care:LT85_4178"/>
<proteinExistence type="predicted"/>
<protein>
    <submittedName>
        <fullName evidence="1">Protein tyrosine phosphatase</fullName>
        <ecNumber evidence="1">3.1.3.48</ecNumber>
    </submittedName>
</protein>
<dbReference type="HOGENOM" id="CLU_057546_0_0_4"/>
<dbReference type="Gene3D" id="3.90.190.10">
    <property type="entry name" value="Protein tyrosine phosphatase superfamily"/>
    <property type="match status" value="1"/>
</dbReference>